<sequence>LTTSNIVPPNFTYQQPIITPTTVTHHNFQQYQDPIPSPKPTPFIHHPNPQHFNTTYVHRSVKVEGQTTFSVFKPTVAIEIVEEGVLTVLETDEKSTNREAVKKKLDAELHNPPLLSASPCDSDHIESLNIRSLIDDPMSLVPAKHSSIPLSRPSFPP</sequence>
<dbReference type="AlphaFoldDB" id="A0A392R3U1"/>
<dbReference type="Proteomes" id="UP000265520">
    <property type="component" value="Unassembled WGS sequence"/>
</dbReference>
<evidence type="ECO:0000313" key="1">
    <source>
        <dbReference type="EMBL" id="MCI30774.1"/>
    </source>
</evidence>
<evidence type="ECO:0000313" key="2">
    <source>
        <dbReference type="Proteomes" id="UP000265520"/>
    </source>
</evidence>
<dbReference type="EMBL" id="LXQA010182080">
    <property type="protein sequence ID" value="MCI30774.1"/>
    <property type="molecule type" value="Genomic_DNA"/>
</dbReference>
<protein>
    <submittedName>
        <fullName evidence="1">Uncharacterized protein</fullName>
    </submittedName>
</protein>
<proteinExistence type="predicted"/>
<feature type="non-terminal residue" evidence="1">
    <location>
        <position position="157"/>
    </location>
</feature>
<keyword evidence="2" id="KW-1185">Reference proteome</keyword>
<feature type="non-terminal residue" evidence="1">
    <location>
        <position position="1"/>
    </location>
</feature>
<organism evidence="1 2">
    <name type="scientific">Trifolium medium</name>
    <dbReference type="NCBI Taxonomy" id="97028"/>
    <lineage>
        <taxon>Eukaryota</taxon>
        <taxon>Viridiplantae</taxon>
        <taxon>Streptophyta</taxon>
        <taxon>Embryophyta</taxon>
        <taxon>Tracheophyta</taxon>
        <taxon>Spermatophyta</taxon>
        <taxon>Magnoliopsida</taxon>
        <taxon>eudicotyledons</taxon>
        <taxon>Gunneridae</taxon>
        <taxon>Pentapetalae</taxon>
        <taxon>rosids</taxon>
        <taxon>fabids</taxon>
        <taxon>Fabales</taxon>
        <taxon>Fabaceae</taxon>
        <taxon>Papilionoideae</taxon>
        <taxon>50 kb inversion clade</taxon>
        <taxon>NPAAA clade</taxon>
        <taxon>Hologalegina</taxon>
        <taxon>IRL clade</taxon>
        <taxon>Trifolieae</taxon>
        <taxon>Trifolium</taxon>
    </lineage>
</organism>
<reference evidence="1 2" key="1">
    <citation type="journal article" date="2018" name="Front. Plant Sci.">
        <title>Red Clover (Trifolium pratense) and Zigzag Clover (T. medium) - A Picture of Genomic Similarities and Differences.</title>
        <authorList>
            <person name="Dluhosova J."/>
            <person name="Istvanek J."/>
            <person name="Nedelnik J."/>
            <person name="Repkova J."/>
        </authorList>
    </citation>
    <scope>NUCLEOTIDE SEQUENCE [LARGE SCALE GENOMIC DNA]</scope>
    <source>
        <strain evidence="2">cv. 10/8</strain>
        <tissue evidence="1">Leaf</tissue>
    </source>
</reference>
<comment type="caution">
    <text evidence="1">The sequence shown here is derived from an EMBL/GenBank/DDBJ whole genome shotgun (WGS) entry which is preliminary data.</text>
</comment>
<accession>A0A392R3U1</accession>
<name>A0A392R3U1_9FABA</name>